<dbReference type="Proteomes" id="UP000215215">
    <property type="component" value="Unassembled WGS sequence"/>
</dbReference>
<accession>A0A235BQD0</accession>
<evidence type="ECO:0000256" key="2">
    <source>
        <dbReference type="SAM" id="SignalP"/>
    </source>
</evidence>
<gene>
    <name evidence="3" type="ORF">CH333_08665</name>
</gene>
<evidence type="ECO:0000313" key="4">
    <source>
        <dbReference type="Proteomes" id="UP000215215"/>
    </source>
</evidence>
<organism evidence="3 4">
    <name type="scientific">candidate division WOR-3 bacterium JGI_Cruoil_03_44_89</name>
    <dbReference type="NCBI Taxonomy" id="1973748"/>
    <lineage>
        <taxon>Bacteria</taxon>
        <taxon>Bacteria division WOR-3</taxon>
    </lineage>
</organism>
<sequence length="157" mass="17361">MAIAKRLIGVFCIASLLASPVFAQEKSEMSPADAMKALQISGKWMQIWVIYAYTVPVLEYSEYLYSEEIVSGDDCARLDEAVINIAEVAQKVLPKVGDATLTREGHACVDAVIKWANAQANYHKTGAAKYKEIIEEAKDEMEKHGDNIDDYLDSLGK</sequence>
<evidence type="ECO:0008006" key="5">
    <source>
        <dbReference type="Google" id="ProtNLM"/>
    </source>
</evidence>
<feature type="coiled-coil region" evidence="1">
    <location>
        <begin position="127"/>
        <end position="154"/>
    </location>
</feature>
<comment type="caution">
    <text evidence="3">The sequence shown here is derived from an EMBL/GenBank/DDBJ whole genome shotgun (WGS) entry which is preliminary data.</text>
</comment>
<name>A0A235BQD0_UNCW3</name>
<evidence type="ECO:0000256" key="1">
    <source>
        <dbReference type="SAM" id="Coils"/>
    </source>
</evidence>
<dbReference type="EMBL" id="NOZQ01000198">
    <property type="protein sequence ID" value="OYD14219.1"/>
    <property type="molecule type" value="Genomic_DNA"/>
</dbReference>
<keyword evidence="2" id="KW-0732">Signal</keyword>
<evidence type="ECO:0000313" key="3">
    <source>
        <dbReference type="EMBL" id="OYD14219.1"/>
    </source>
</evidence>
<protein>
    <recommendedName>
        <fullName evidence="5">DUF5667 domain-containing protein</fullName>
    </recommendedName>
</protein>
<proteinExistence type="predicted"/>
<keyword evidence="1" id="KW-0175">Coiled coil</keyword>
<feature type="signal peptide" evidence="2">
    <location>
        <begin position="1"/>
        <end position="23"/>
    </location>
</feature>
<feature type="chain" id="PRO_5012353357" description="DUF5667 domain-containing protein" evidence="2">
    <location>
        <begin position="24"/>
        <end position="157"/>
    </location>
</feature>
<reference evidence="3 4" key="1">
    <citation type="submission" date="2017-07" db="EMBL/GenBank/DDBJ databases">
        <title>Recovery of genomes from metagenomes via a dereplication, aggregation, and scoring strategy.</title>
        <authorList>
            <person name="Sieber C.M."/>
            <person name="Probst A.J."/>
            <person name="Sharrar A."/>
            <person name="Thomas B.C."/>
            <person name="Hess M."/>
            <person name="Tringe S.G."/>
            <person name="Banfield J.F."/>
        </authorList>
    </citation>
    <scope>NUCLEOTIDE SEQUENCE [LARGE SCALE GENOMIC DNA]</scope>
    <source>
        <strain evidence="3">JGI_Cruoil_03_44_89</strain>
    </source>
</reference>
<dbReference type="AlphaFoldDB" id="A0A235BQD0"/>